<keyword evidence="1" id="KW-0472">Membrane</keyword>
<dbReference type="AlphaFoldDB" id="A0A6C0LX50"/>
<sequence length="167" mass="19341">MKYDGYYLAFFVFIGLIVIIYYYNIQQQQELSVNKINNVNNNANSINNINTSKPNIININNHHNKIYNELGKYKKTNNINYTYDIDNVDFHKDIISGDDNKLGNKNHSDFDPELDEVYSANLTGNDITSDNNEMFDYSIKPNKTDLPIINPPLQLLKTDAPLRLSER</sequence>
<evidence type="ECO:0000313" key="2">
    <source>
        <dbReference type="EMBL" id="QHU34950.1"/>
    </source>
</evidence>
<dbReference type="EMBL" id="MN740581">
    <property type="protein sequence ID" value="QHU34950.1"/>
    <property type="molecule type" value="Genomic_DNA"/>
</dbReference>
<proteinExistence type="predicted"/>
<keyword evidence="1" id="KW-1133">Transmembrane helix</keyword>
<reference evidence="2" key="1">
    <citation type="journal article" date="2020" name="Nature">
        <title>Giant virus diversity and host interactions through global metagenomics.</title>
        <authorList>
            <person name="Schulz F."/>
            <person name="Roux S."/>
            <person name="Paez-Espino D."/>
            <person name="Jungbluth S."/>
            <person name="Walsh D.A."/>
            <person name="Denef V.J."/>
            <person name="McMahon K.D."/>
            <person name="Konstantinidis K.T."/>
            <person name="Eloe-Fadrosh E.A."/>
            <person name="Kyrpides N.C."/>
            <person name="Woyke T."/>
        </authorList>
    </citation>
    <scope>NUCLEOTIDE SEQUENCE</scope>
    <source>
        <strain evidence="2">GVMAG-S-1017244-22</strain>
    </source>
</reference>
<evidence type="ECO:0000256" key="1">
    <source>
        <dbReference type="SAM" id="Phobius"/>
    </source>
</evidence>
<accession>A0A6C0LX50</accession>
<feature type="transmembrane region" description="Helical" evidence="1">
    <location>
        <begin position="6"/>
        <end position="25"/>
    </location>
</feature>
<name>A0A6C0LX50_9ZZZZ</name>
<keyword evidence="1" id="KW-0812">Transmembrane</keyword>
<organism evidence="2">
    <name type="scientific">viral metagenome</name>
    <dbReference type="NCBI Taxonomy" id="1070528"/>
    <lineage>
        <taxon>unclassified sequences</taxon>
        <taxon>metagenomes</taxon>
        <taxon>organismal metagenomes</taxon>
    </lineage>
</organism>
<protein>
    <submittedName>
        <fullName evidence="2">Uncharacterized protein</fullName>
    </submittedName>
</protein>